<sequence>MSFSEFMEWQAFDIIDPIGGFRQDIQTAYWMSRLYGDKNHSMVDFMPIDPNPMTEEQLAELKNAQTIAEARAEVMELIAMLNNRA</sequence>
<dbReference type="RefSeq" id="WP_078256092.1">
    <property type="nucleotide sequence ID" value="NZ_MUXT01000006.1"/>
</dbReference>
<feature type="domain" description="Minor tail T" evidence="1">
    <location>
        <begin position="2"/>
        <end position="65"/>
    </location>
</feature>
<dbReference type="InterPro" id="IPR009350">
    <property type="entry name" value="Phage_tail_T"/>
</dbReference>
<dbReference type="EMBL" id="MUXT01000006">
    <property type="protein sequence ID" value="OOR83976.1"/>
    <property type="molecule type" value="Genomic_DNA"/>
</dbReference>
<proteinExistence type="predicted"/>
<dbReference type="Proteomes" id="UP000190322">
    <property type="component" value="Unassembled WGS sequence"/>
</dbReference>
<evidence type="ECO:0000259" key="1">
    <source>
        <dbReference type="Pfam" id="PF06223"/>
    </source>
</evidence>
<name>A0A1S9ZKK4_9GAMM</name>
<gene>
    <name evidence="2" type="ORF">B0180_05595</name>
</gene>
<organism evidence="2 3">
    <name type="scientific">Moraxella canis</name>
    <dbReference type="NCBI Taxonomy" id="90239"/>
    <lineage>
        <taxon>Bacteria</taxon>
        <taxon>Pseudomonadati</taxon>
        <taxon>Pseudomonadota</taxon>
        <taxon>Gammaproteobacteria</taxon>
        <taxon>Moraxellales</taxon>
        <taxon>Moraxellaceae</taxon>
        <taxon>Moraxella</taxon>
    </lineage>
</organism>
<evidence type="ECO:0000313" key="2">
    <source>
        <dbReference type="EMBL" id="OOR83976.1"/>
    </source>
</evidence>
<comment type="caution">
    <text evidence="2">The sequence shown here is derived from an EMBL/GenBank/DDBJ whole genome shotgun (WGS) entry which is preliminary data.</text>
</comment>
<reference evidence="2 3" key="1">
    <citation type="submission" date="2017-02" db="EMBL/GenBank/DDBJ databases">
        <title>Draft genome sequence of Moraxella canis CCUG 8415A type strain.</title>
        <authorList>
            <person name="Engstrom-Jakobsson H."/>
            <person name="Salva-Serra F."/>
            <person name="Thorell K."/>
            <person name="Gonzales-Siles L."/>
            <person name="Karlsson R."/>
            <person name="Boulund F."/>
            <person name="Engstrand L."/>
            <person name="Moore E."/>
        </authorList>
    </citation>
    <scope>NUCLEOTIDE SEQUENCE [LARGE SCALE GENOMIC DNA]</scope>
    <source>
        <strain evidence="2 3">CCUG 8415A</strain>
    </source>
</reference>
<dbReference type="Pfam" id="PF06223">
    <property type="entry name" value="Phage_tail_T"/>
    <property type="match status" value="1"/>
</dbReference>
<accession>A0A1S9ZKK4</accession>
<evidence type="ECO:0000313" key="3">
    <source>
        <dbReference type="Proteomes" id="UP000190322"/>
    </source>
</evidence>
<dbReference type="AlphaFoldDB" id="A0A1S9ZKK4"/>
<protein>
    <recommendedName>
        <fullName evidence="1">Minor tail T domain-containing protein</fullName>
    </recommendedName>
</protein>